<dbReference type="RefSeq" id="WP_378112410.1">
    <property type="nucleotide sequence ID" value="NZ_JBHSNC010000042.1"/>
</dbReference>
<feature type="signal peptide" evidence="1">
    <location>
        <begin position="1"/>
        <end position="30"/>
    </location>
</feature>
<name>A0ABW0R3X2_9BACL</name>
<dbReference type="Gene3D" id="3.30.457.10">
    <property type="entry name" value="Copper amine oxidase-like, N-terminal domain"/>
    <property type="match status" value="1"/>
</dbReference>
<feature type="chain" id="PRO_5046832142" evidence="1">
    <location>
        <begin position="31"/>
        <end position="387"/>
    </location>
</feature>
<gene>
    <name evidence="3" type="ORF">ACFPQ4_13630</name>
</gene>
<evidence type="ECO:0000313" key="4">
    <source>
        <dbReference type="Proteomes" id="UP001596108"/>
    </source>
</evidence>
<dbReference type="Proteomes" id="UP001596108">
    <property type="component" value="Unassembled WGS sequence"/>
</dbReference>
<sequence>MSLCIIRKRLSLTFIVVLLCTLMLSGGVTAAQAASASKQSNEVNVVINGVKQKFDQPAVSVEGRTLVPLRGIFEALGAKVEWNAADQVARGIKGDIEVLVQLGNKSAYVNGSEVKLDVPAQSINGSTMVPLRFISESLGAEVKWDANTSTATIISDGTAGHVVEGSGIENAQVKYGSDYWKYGVQIKVRYGDHDYGVRSQKEYDESMKIVDSALKSDFDAIKFGGDRYNEYYLKYLQGDRASNYEEGSDAHWKLTIADNNLSALVKAGVDSKTIIEVSRLQGLALSYTSKASSINGDGSPRSVYDTLINLDDDCDSSAQTLSAFFDAKGYTTAIVAGSGHAEAYLKLNDTWFQLGSGSFKKVSNSLENLSFRPGVSGSTWLMSKPNF</sequence>
<keyword evidence="4" id="KW-1185">Reference proteome</keyword>
<organism evidence="3 4">
    <name type="scientific">Cohnella yongneupensis</name>
    <dbReference type="NCBI Taxonomy" id="425006"/>
    <lineage>
        <taxon>Bacteria</taxon>
        <taxon>Bacillati</taxon>
        <taxon>Bacillota</taxon>
        <taxon>Bacilli</taxon>
        <taxon>Bacillales</taxon>
        <taxon>Paenibacillaceae</taxon>
        <taxon>Cohnella</taxon>
    </lineage>
</organism>
<comment type="caution">
    <text evidence="3">The sequence shown here is derived from an EMBL/GenBank/DDBJ whole genome shotgun (WGS) entry which is preliminary data.</text>
</comment>
<dbReference type="Pfam" id="PF07833">
    <property type="entry name" value="Cu_amine_oxidN1"/>
    <property type="match status" value="1"/>
</dbReference>
<evidence type="ECO:0000256" key="1">
    <source>
        <dbReference type="SAM" id="SignalP"/>
    </source>
</evidence>
<evidence type="ECO:0000259" key="2">
    <source>
        <dbReference type="Pfam" id="PF07833"/>
    </source>
</evidence>
<dbReference type="SUPFAM" id="SSF55383">
    <property type="entry name" value="Copper amine oxidase, domain N"/>
    <property type="match status" value="1"/>
</dbReference>
<dbReference type="InterPro" id="IPR012854">
    <property type="entry name" value="Cu_amine_oxidase-like_N"/>
</dbReference>
<keyword evidence="1" id="KW-0732">Signal</keyword>
<reference evidence="4" key="1">
    <citation type="journal article" date="2019" name="Int. J. Syst. Evol. Microbiol.">
        <title>The Global Catalogue of Microorganisms (GCM) 10K type strain sequencing project: providing services to taxonomists for standard genome sequencing and annotation.</title>
        <authorList>
            <consortium name="The Broad Institute Genomics Platform"/>
            <consortium name="The Broad Institute Genome Sequencing Center for Infectious Disease"/>
            <person name="Wu L."/>
            <person name="Ma J."/>
        </authorList>
    </citation>
    <scope>NUCLEOTIDE SEQUENCE [LARGE SCALE GENOMIC DNA]</scope>
    <source>
        <strain evidence="4">CGMCC 1.18578</strain>
    </source>
</reference>
<dbReference type="InterPro" id="IPR036582">
    <property type="entry name" value="Mao_N_sf"/>
</dbReference>
<evidence type="ECO:0000313" key="3">
    <source>
        <dbReference type="EMBL" id="MFC5530472.1"/>
    </source>
</evidence>
<feature type="domain" description="Copper amine oxidase-like N-terminal" evidence="2">
    <location>
        <begin position="46"/>
        <end position="153"/>
    </location>
</feature>
<proteinExistence type="predicted"/>
<accession>A0ABW0R3X2</accession>
<protein>
    <submittedName>
        <fullName evidence="3">Copper amine oxidase N-terminal domain-containing protein</fullName>
    </submittedName>
</protein>
<dbReference type="EMBL" id="JBHSNC010000042">
    <property type="protein sequence ID" value="MFC5530472.1"/>
    <property type="molecule type" value="Genomic_DNA"/>
</dbReference>